<name>A0AAE4JTW2_CLOSG</name>
<evidence type="ECO:0000313" key="1">
    <source>
        <dbReference type="EMBL" id="MDS1004431.1"/>
    </source>
</evidence>
<dbReference type="AlphaFoldDB" id="A0AAE4JTW2"/>
<accession>A0AAE4JTW2</accession>
<protein>
    <submittedName>
        <fullName evidence="1">Uncharacterized protein</fullName>
    </submittedName>
</protein>
<comment type="caution">
    <text evidence="1">The sequence shown here is derived from an EMBL/GenBank/DDBJ whole genome shotgun (WGS) entry which is preliminary data.</text>
</comment>
<evidence type="ECO:0000313" key="2">
    <source>
        <dbReference type="Proteomes" id="UP001182303"/>
    </source>
</evidence>
<gene>
    <name evidence="1" type="ORF">P9J83_13100</name>
</gene>
<proteinExistence type="predicted"/>
<dbReference type="EMBL" id="JARUIS010000020">
    <property type="protein sequence ID" value="MDS1004431.1"/>
    <property type="molecule type" value="Genomic_DNA"/>
</dbReference>
<dbReference type="Proteomes" id="UP001182303">
    <property type="component" value="Unassembled WGS sequence"/>
</dbReference>
<organism evidence="1 2">
    <name type="scientific">Clostridium sporogenes</name>
    <dbReference type="NCBI Taxonomy" id="1509"/>
    <lineage>
        <taxon>Bacteria</taxon>
        <taxon>Bacillati</taxon>
        <taxon>Bacillota</taxon>
        <taxon>Clostridia</taxon>
        <taxon>Eubacteriales</taxon>
        <taxon>Clostridiaceae</taxon>
        <taxon>Clostridium</taxon>
    </lineage>
</organism>
<reference evidence="1" key="1">
    <citation type="submission" date="2023-04" db="EMBL/GenBank/DDBJ databases">
        <title>Assessment of the microbiological origin of a defect in Grana Padano cheese.</title>
        <authorList>
            <person name="Zago M."/>
            <person name="Rossetti L."/>
            <person name="Bonvini B."/>
            <person name="Carminati D."/>
            <person name="Giraffa G."/>
        </authorList>
    </citation>
    <scope>NUCLEOTIDE SEQUENCE</scope>
    <source>
        <strain evidence="1">4990</strain>
    </source>
</reference>
<sequence length="109" mass="12578">MNKEKWQEEADELVDAILDLKEKGKRNKEDLDSLKMELVDLLESKNVNEFVGKNGKANFVDFEREGLVKENVVETVDGVNKGRIKNINMRDLTKDIKVHFINIRGYLGD</sequence>
<dbReference type="RefSeq" id="WP_310944003.1">
    <property type="nucleotide sequence ID" value="NZ_JARUIS010000020.1"/>
</dbReference>